<accession>Q1N1Y9</accession>
<organism evidence="1 2">
    <name type="scientific">Bermanella marisrubri</name>
    <dbReference type="NCBI Taxonomy" id="207949"/>
    <lineage>
        <taxon>Bacteria</taxon>
        <taxon>Pseudomonadati</taxon>
        <taxon>Pseudomonadota</taxon>
        <taxon>Gammaproteobacteria</taxon>
        <taxon>Oceanospirillales</taxon>
        <taxon>Oceanospirillaceae</taxon>
        <taxon>Bermanella</taxon>
    </lineage>
</organism>
<gene>
    <name evidence="1" type="ORF">RED65_03930</name>
</gene>
<sequence>MSNPERYPDIEIYALDITFKQIGDWLKTRFSEVEQTQLVKKKSEARATWKADGMIVTVFGNAVGAFSSIWFQTNATPWDTDLECAQTASHELNTEIRCSNSGWSEGQRPDTKWWQILPNQQEALIDWQEQQ</sequence>
<dbReference type="OrthoDB" id="1495305at2"/>
<evidence type="ECO:0000313" key="2">
    <source>
        <dbReference type="Proteomes" id="UP000004263"/>
    </source>
</evidence>
<dbReference type="STRING" id="207949.RED65_03930"/>
<evidence type="ECO:0000313" key="1">
    <source>
        <dbReference type="EMBL" id="EAT12142.1"/>
    </source>
</evidence>
<keyword evidence="2" id="KW-1185">Reference proteome</keyword>
<dbReference type="Proteomes" id="UP000004263">
    <property type="component" value="Unassembled WGS sequence"/>
</dbReference>
<reference evidence="1 2" key="1">
    <citation type="submission" date="2006-03" db="EMBL/GenBank/DDBJ databases">
        <authorList>
            <person name="Pinhassi J."/>
            <person name="Pedros-Alio C."/>
            <person name="Ferriera S."/>
            <person name="Johnson J."/>
            <person name="Kravitz S."/>
            <person name="Halpern A."/>
            <person name="Remington K."/>
            <person name="Beeson K."/>
            <person name="Tran B."/>
            <person name="Rogers Y.-H."/>
            <person name="Friedman R."/>
            <person name="Venter J.C."/>
        </authorList>
    </citation>
    <scope>NUCLEOTIDE SEQUENCE [LARGE SCALE GENOMIC DNA]</scope>
    <source>
        <strain evidence="1 2">RED65</strain>
    </source>
</reference>
<dbReference type="AlphaFoldDB" id="Q1N1Y9"/>
<dbReference type="HOGENOM" id="CLU_152557_0_0_6"/>
<dbReference type="EMBL" id="AAQH01000009">
    <property type="protein sequence ID" value="EAT12142.1"/>
    <property type="molecule type" value="Genomic_DNA"/>
</dbReference>
<name>Q1N1Y9_9GAMM</name>
<protein>
    <submittedName>
        <fullName evidence="1">Uncharacterized protein</fullName>
    </submittedName>
</protein>
<proteinExistence type="predicted"/>
<dbReference type="RefSeq" id="WP_007016238.1">
    <property type="nucleotide sequence ID" value="NZ_AAQH01000009.1"/>
</dbReference>
<comment type="caution">
    <text evidence="1">The sequence shown here is derived from an EMBL/GenBank/DDBJ whole genome shotgun (WGS) entry which is preliminary data.</text>
</comment>